<comment type="caution">
    <text evidence="8">The sequence shown here is derived from an EMBL/GenBank/DDBJ whole genome shotgun (WGS) entry which is preliminary data.</text>
</comment>
<keyword evidence="5 6" id="KW-0949">S-adenosyl-L-methionine</keyword>
<evidence type="ECO:0000259" key="7">
    <source>
        <dbReference type="Pfam" id="PF00590"/>
    </source>
</evidence>
<dbReference type="InterPro" id="IPR018063">
    <property type="entry name" value="SAM_MeTrfase_RsmI_CS"/>
</dbReference>
<comment type="subcellular location">
    <subcellularLocation>
        <location evidence="6">Cytoplasm</location>
    </subcellularLocation>
</comment>
<comment type="function">
    <text evidence="6">Catalyzes the 2'-O-methylation of the ribose of cytidine 1402 (C1402) in 16S rRNA.</text>
</comment>
<name>A0A0G0YYI0_UNCKA</name>
<evidence type="ECO:0000313" key="9">
    <source>
        <dbReference type="Proteomes" id="UP000034163"/>
    </source>
</evidence>
<dbReference type="NCBIfam" id="TIGR00096">
    <property type="entry name" value="16S rRNA (cytidine(1402)-2'-O)-methyltransferase"/>
    <property type="match status" value="1"/>
</dbReference>
<evidence type="ECO:0000313" key="8">
    <source>
        <dbReference type="EMBL" id="KKS14796.1"/>
    </source>
</evidence>
<dbReference type="PATRIC" id="fig|1619112.3.peg.983"/>
<evidence type="ECO:0000256" key="5">
    <source>
        <dbReference type="ARBA" id="ARBA00022691"/>
    </source>
</evidence>
<dbReference type="SUPFAM" id="SSF53790">
    <property type="entry name" value="Tetrapyrrole methylase"/>
    <property type="match status" value="1"/>
</dbReference>
<dbReference type="PANTHER" id="PTHR46111">
    <property type="entry name" value="RIBOSOMAL RNA SMALL SUBUNIT METHYLTRANSFERASE I"/>
    <property type="match status" value="1"/>
</dbReference>
<dbReference type="Pfam" id="PF00590">
    <property type="entry name" value="TP_methylase"/>
    <property type="match status" value="1"/>
</dbReference>
<dbReference type="HAMAP" id="MF_01877">
    <property type="entry name" value="16SrRNA_methyltr_I"/>
    <property type="match status" value="1"/>
</dbReference>
<dbReference type="PANTHER" id="PTHR46111:SF1">
    <property type="entry name" value="RIBOSOMAL RNA SMALL SUBUNIT METHYLTRANSFERASE I"/>
    <property type="match status" value="1"/>
</dbReference>
<keyword evidence="3 6" id="KW-0489">Methyltransferase</keyword>
<dbReference type="InterPro" id="IPR008189">
    <property type="entry name" value="rRNA_ssu_MeTfrase_I"/>
</dbReference>
<evidence type="ECO:0000256" key="6">
    <source>
        <dbReference type="HAMAP-Rule" id="MF_01877"/>
    </source>
</evidence>
<evidence type="ECO:0000256" key="2">
    <source>
        <dbReference type="ARBA" id="ARBA00022552"/>
    </source>
</evidence>
<reference evidence="8 9" key="1">
    <citation type="journal article" date="2015" name="Nature">
        <title>rRNA introns, odd ribosomes, and small enigmatic genomes across a large radiation of phyla.</title>
        <authorList>
            <person name="Brown C.T."/>
            <person name="Hug L.A."/>
            <person name="Thomas B.C."/>
            <person name="Sharon I."/>
            <person name="Castelle C.J."/>
            <person name="Singh A."/>
            <person name="Wilkins M.J."/>
            <person name="Williams K.H."/>
            <person name="Banfield J.F."/>
        </authorList>
    </citation>
    <scope>NUCLEOTIDE SEQUENCE [LARGE SCALE GENOMIC DNA]</scope>
</reference>
<keyword evidence="4 6" id="KW-0808">Transferase</keyword>
<organism evidence="8 9">
    <name type="scientific">candidate division WWE3 bacterium GW2011_GWB1_41_6</name>
    <dbReference type="NCBI Taxonomy" id="1619112"/>
    <lineage>
        <taxon>Bacteria</taxon>
        <taxon>Katanobacteria</taxon>
    </lineage>
</organism>
<proteinExistence type="inferred from homology"/>
<dbReference type="GO" id="GO:0005737">
    <property type="term" value="C:cytoplasm"/>
    <property type="evidence" value="ECO:0007669"/>
    <property type="project" value="UniProtKB-SubCell"/>
</dbReference>
<dbReference type="Gene3D" id="3.30.950.10">
    <property type="entry name" value="Methyltransferase, Cobalt-precorrin-4 Transmethylase, Domain 2"/>
    <property type="match status" value="1"/>
</dbReference>
<dbReference type="GO" id="GO:0070677">
    <property type="term" value="F:rRNA (cytosine-2'-O-)-methyltransferase activity"/>
    <property type="evidence" value="ECO:0007669"/>
    <property type="project" value="UniProtKB-UniRule"/>
</dbReference>
<sequence length="230" mass="25536">MGVGKLYIVAGSIGNLSDITFRAIEILKDVELILSEDTRETDKLLNNYSLKKSQISYRDQNHKKVYLHILDTLRSGRSVALVSDSGTPVISDPGFKLVRDLKTEGIDIIPIPGPSAITAAISASGLPTDKFIFLGFLPKTANQRKNILKEYGKLDATLTIYESPYRVRRLLIEIQDTLGDRAVCVAKDLTKIHESILTGQISDILTQSIPEKGEYTVLIAKEGFKWIRMS</sequence>
<comment type="similarity">
    <text evidence="6">Belongs to the methyltransferase superfamily. RsmI family.</text>
</comment>
<evidence type="ECO:0000256" key="1">
    <source>
        <dbReference type="ARBA" id="ARBA00022490"/>
    </source>
</evidence>
<keyword evidence="2 6" id="KW-0698">rRNA processing</keyword>
<accession>A0A0G0YYI0</accession>
<dbReference type="InterPro" id="IPR035996">
    <property type="entry name" value="4pyrrol_Methylase_sf"/>
</dbReference>
<dbReference type="InterPro" id="IPR000878">
    <property type="entry name" value="4pyrrol_Mease"/>
</dbReference>
<keyword evidence="1 6" id="KW-0963">Cytoplasm</keyword>
<protein>
    <recommendedName>
        <fullName evidence="6">Ribosomal RNA small subunit methyltransferase I</fullName>
        <ecNumber evidence="6">2.1.1.198</ecNumber>
    </recommendedName>
    <alternativeName>
        <fullName evidence="6">16S rRNA 2'-O-ribose C1402 methyltransferase</fullName>
    </alternativeName>
    <alternativeName>
        <fullName evidence="6">rRNA (cytidine-2'-O-)-methyltransferase RsmI</fullName>
    </alternativeName>
</protein>
<dbReference type="Gene3D" id="3.40.1010.10">
    <property type="entry name" value="Cobalt-precorrin-4 Transmethylase, Domain 1"/>
    <property type="match status" value="1"/>
</dbReference>
<dbReference type="EC" id="2.1.1.198" evidence="6"/>
<comment type="catalytic activity">
    <reaction evidence="6">
        <text>cytidine(1402) in 16S rRNA + S-adenosyl-L-methionine = 2'-O-methylcytidine(1402) in 16S rRNA + S-adenosyl-L-homocysteine + H(+)</text>
        <dbReference type="Rhea" id="RHEA:42924"/>
        <dbReference type="Rhea" id="RHEA-COMP:10285"/>
        <dbReference type="Rhea" id="RHEA-COMP:10286"/>
        <dbReference type="ChEBI" id="CHEBI:15378"/>
        <dbReference type="ChEBI" id="CHEBI:57856"/>
        <dbReference type="ChEBI" id="CHEBI:59789"/>
        <dbReference type="ChEBI" id="CHEBI:74495"/>
        <dbReference type="ChEBI" id="CHEBI:82748"/>
        <dbReference type="EC" id="2.1.1.198"/>
    </reaction>
</comment>
<evidence type="ECO:0000256" key="4">
    <source>
        <dbReference type="ARBA" id="ARBA00022679"/>
    </source>
</evidence>
<dbReference type="PIRSF" id="PIRSF005917">
    <property type="entry name" value="MTase_YraL"/>
    <property type="match status" value="1"/>
</dbReference>
<dbReference type="Proteomes" id="UP000034163">
    <property type="component" value="Unassembled WGS sequence"/>
</dbReference>
<dbReference type="InterPro" id="IPR014777">
    <property type="entry name" value="4pyrrole_Mease_sub1"/>
</dbReference>
<dbReference type="InterPro" id="IPR014776">
    <property type="entry name" value="4pyrrole_Mease_sub2"/>
</dbReference>
<feature type="domain" description="Tetrapyrrole methylase" evidence="7">
    <location>
        <begin position="5"/>
        <end position="204"/>
    </location>
</feature>
<dbReference type="AlphaFoldDB" id="A0A0G0YYI0"/>
<gene>
    <name evidence="6" type="primary">rsmI</name>
    <name evidence="8" type="ORF">UU72_C0039G0003</name>
</gene>
<dbReference type="CDD" id="cd11648">
    <property type="entry name" value="RsmI"/>
    <property type="match status" value="1"/>
</dbReference>
<evidence type="ECO:0000256" key="3">
    <source>
        <dbReference type="ARBA" id="ARBA00022603"/>
    </source>
</evidence>
<dbReference type="PROSITE" id="PS01296">
    <property type="entry name" value="RSMI"/>
    <property type="match status" value="1"/>
</dbReference>
<dbReference type="EMBL" id="LCBS01000039">
    <property type="protein sequence ID" value="KKS14796.1"/>
    <property type="molecule type" value="Genomic_DNA"/>
</dbReference>